<gene>
    <name evidence="2" type="ORF">FC83_GL000562</name>
</gene>
<reference evidence="2 3" key="1">
    <citation type="journal article" date="2015" name="Genome Announc.">
        <title>Expanding the biotechnology potential of lactobacilli through comparative genomics of 213 strains and associated genera.</title>
        <authorList>
            <person name="Sun Z."/>
            <person name="Harris H.M."/>
            <person name="McCann A."/>
            <person name="Guo C."/>
            <person name="Argimon S."/>
            <person name="Zhang W."/>
            <person name="Yang X."/>
            <person name="Jeffery I.B."/>
            <person name="Cooney J.C."/>
            <person name="Kagawa T.F."/>
            <person name="Liu W."/>
            <person name="Song Y."/>
            <person name="Salvetti E."/>
            <person name="Wrobel A."/>
            <person name="Rasinkangas P."/>
            <person name="Parkhill J."/>
            <person name="Rea M.C."/>
            <person name="O'Sullivan O."/>
            <person name="Ritari J."/>
            <person name="Douillard F.P."/>
            <person name="Paul Ross R."/>
            <person name="Yang R."/>
            <person name="Briner A.E."/>
            <person name="Felis G.E."/>
            <person name="de Vos W.M."/>
            <person name="Barrangou R."/>
            <person name="Klaenhammer T.R."/>
            <person name="Caufield P.W."/>
            <person name="Cui Y."/>
            <person name="Zhang H."/>
            <person name="O'Toole P.W."/>
        </authorList>
    </citation>
    <scope>NUCLEOTIDE SEQUENCE [LARGE SCALE GENOMIC DNA]</scope>
    <source>
        <strain evidence="2 3">DSM 18527</strain>
    </source>
</reference>
<keyword evidence="3" id="KW-1185">Reference proteome</keyword>
<feature type="transmembrane region" description="Helical" evidence="1">
    <location>
        <begin position="6"/>
        <end position="26"/>
    </location>
</feature>
<dbReference type="PATRIC" id="fig|1423734.3.peg.568"/>
<dbReference type="AlphaFoldDB" id="X0PH24"/>
<evidence type="ECO:0000256" key="1">
    <source>
        <dbReference type="SAM" id="Phobius"/>
    </source>
</evidence>
<organism evidence="2 3">
    <name type="scientific">Agrilactobacillus composti DSM 18527 = JCM 14202</name>
    <dbReference type="NCBI Taxonomy" id="1423734"/>
    <lineage>
        <taxon>Bacteria</taxon>
        <taxon>Bacillati</taxon>
        <taxon>Bacillota</taxon>
        <taxon>Bacilli</taxon>
        <taxon>Lactobacillales</taxon>
        <taxon>Lactobacillaceae</taxon>
        <taxon>Agrilactobacillus</taxon>
    </lineage>
</organism>
<feature type="transmembrane region" description="Helical" evidence="1">
    <location>
        <begin position="63"/>
        <end position="86"/>
    </location>
</feature>
<feature type="transmembrane region" description="Helical" evidence="1">
    <location>
        <begin position="38"/>
        <end position="57"/>
    </location>
</feature>
<name>X0PH24_9LACO</name>
<protein>
    <submittedName>
        <fullName evidence="2">Uncharacterized protein</fullName>
    </submittedName>
</protein>
<evidence type="ECO:0000313" key="2">
    <source>
        <dbReference type="EMBL" id="KRM31880.1"/>
    </source>
</evidence>
<comment type="caution">
    <text evidence="2">The sequence shown here is derived from an EMBL/GenBank/DDBJ whole genome shotgun (WGS) entry which is preliminary data.</text>
</comment>
<dbReference type="RefSeq" id="WP_052004919.1">
    <property type="nucleotide sequence ID" value="NZ_AZGA01000074.1"/>
</dbReference>
<dbReference type="STRING" id="1423734.FC83_GL000562"/>
<dbReference type="Proteomes" id="UP000051236">
    <property type="component" value="Unassembled WGS sequence"/>
</dbReference>
<keyword evidence="1" id="KW-1133">Transmembrane helix</keyword>
<feature type="transmembrane region" description="Helical" evidence="1">
    <location>
        <begin position="119"/>
        <end position="140"/>
    </location>
</feature>
<keyword evidence="1" id="KW-0812">Transmembrane</keyword>
<dbReference type="eggNOG" id="ENOG502Z7PD">
    <property type="taxonomic scope" value="Bacteria"/>
</dbReference>
<accession>X0PH24</accession>
<dbReference type="EMBL" id="AZGA01000074">
    <property type="protein sequence ID" value="KRM31880.1"/>
    <property type="molecule type" value="Genomic_DNA"/>
</dbReference>
<evidence type="ECO:0000313" key="3">
    <source>
        <dbReference type="Proteomes" id="UP000051236"/>
    </source>
</evidence>
<dbReference type="OrthoDB" id="3169575at2"/>
<keyword evidence="1" id="KW-0472">Membrane</keyword>
<sequence>MFLLFIKITAIFTALGLIPLIYAGAVLIKNKLRKRLKWLVITAIILFAVFGIIFYVQLPPQTLLTLILWNLTAFTIMAALGALFLIQGELPKINVKTMRNPTQRAQFVNQDVPSRLPKFVGLGIGLLVLTFAASALLNIVNAKSIANTVVINAKTNIKAAPMPEISPKSKEIPVANSTTTIRNQMQNSLSNVPNSNVYSLDHLRAQLYHGHLSYVAPLDFDGSFFRYLHYKKVDGYFLTDATKKDASPKFVNTAMYYTPSAYFAHDAKRRLYAYTSGHNLRMDGNAPQLEVNEAGRPYYVVSLYKAYGLTNKPNYGKKWVATMDAKTGVVKLYTVKNKPKWLDVAIDPTLASWQLASWGSDRNGWWNAHGFGGSQSGVMQSVSDVGTEGEDDNITPIAYKNKIYYFASMTSVNRSQTSVLGYTYVDAATGATHYYKENDEAMTPTRANSLAENRMKQTQWKANMPLLYRIDGKPTWVVSMVDENGAFMSYVYLLASGNGTQNTVAVGTDAKQALSKYRDLFSTGIDTASASQSGTLKQFKGTVSRVAASNNTVNFMINDQAFIFNISLNKYPYARFLQANDQVEFSAYVNGNSGTVGSKFTNNTFQVPIK</sequence>
<proteinExistence type="predicted"/>